<name>A0A9P6GPS3_9PLEO</name>
<keyword evidence="1" id="KW-0472">Membrane</keyword>
<dbReference type="Proteomes" id="UP000756921">
    <property type="component" value="Unassembled WGS sequence"/>
</dbReference>
<gene>
    <name evidence="2" type="ORF">PMIN01_01953</name>
</gene>
<feature type="transmembrane region" description="Helical" evidence="1">
    <location>
        <begin position="143"/>
        <end position="163"/>
    </location>
</feature>
<sequence>MGSKVTKPAHPDAFGPRPLCLLLPVGSCWWCTFYTSPENQWTDDCPDPPKSIQLSDSNDGHLFVPAGLLEYQGTVYNIEPGICVNNGGTWMAENPPGGCDIPIEAAIHADLSTAVVDSIAARDAHGELAALDNIEHAHFLENLGILTLVVWALCFLMWLWGFFKFVQSKRRAQAGWEKLVRTAGMNVVGKDVNNEGEMVDGIHDKTIEKVNALSHDSQLRLEDV</sequence>
<proteinExistence type="predicted"/>
<keyword evidence="3" id="KW-1185">Reference proteome</keyword>
<dbReference type="EMBL" id="WJXW01000002">
    <property type="protein sequence ID" value="KAF9739319.1"/>
    <property type="molecule type" value="Genomic_DNA"/>
</dbReference>
<evidence type="ECO:0000313" key="2">
    <source>
        <dbReference type="EMBL" id="KAF9739319.1"/>
    </source>
</evidence>
<keyword evidence="1" id="KW-0812">Transmembrane</keyword>
<accession>A0A9P6GPS3</accession>
<evidence type="ECO:0000313" key="3">
    <source>
        <dbReference type="Proteomes" id="UP000756921"/>
    </source>
</evidence>
<dbReference type="AlphaFoldDB" id="A0A9P6GPS3"/>
<dbReference type="OrthoDB" id="10391015at2759"/>
<keyword evidence="1" id="KW-1133">Transmembrane helix</keyword>
<comment type="caution">
    <text evidence="2">The sequence shown here is derived from an EMBL/GenBank/DDBJ whole genome shotgun (WGS) entry which is preliminary data.</text>
</comment>
<reference evidence="2" key="1">
    <citation type="journal article" date="2020" name="Mol. Plant Microbe Interact.">
        <title>Genome Sequence of the Biocontrol Agent Coniothyrium minitans strain Conio (IMI 134523).</title>
        <authorList>
            <person name="Patel D."/>
            <person name="Shittu T.A."/>
            <person name="Baroncelli R."/>
            <person name="Muthumeenakshi S."/>
            <person name="Osborne T.H."/>
            <person name="Janganan T.K."/>
            <person name="Sreenivasaprasad S."/>
        </authorList>
    </citation>
    <scope>NUCLEOTIDE SEQUENCE</scope>
    <source>
        <strain evidence="2">Conio</strain>
    </source>
</reference>
<organism evidence="2 3">
    <name type="scientific">Paraphaeosphaeria minitans</name>
    <dbReference type="NCBI Taxonomy" id="565426"/>
    <lineage>
        <taxon>Eukaryota</taxon>
        <taxon>Fungi</taxon>
        <taxon>Dikarya</taxon>
        <taxon>Ascomycota</taxon>
        <taxon>Pezizomycotina</taxon>
        <taxon>Dothideomycetes</taxon>
        <taxon>Pleosporomycetidae</taxon>
        <taxon>Pleosporales</taxon>
        <taxon>Massarineae</taxon>
        <taxon>Didymosphaeriaceae</taxon>
        <taxon>Paraphaeosphaeria</taxon>
    </lineage>
</organism>
<evidence type="ECO:0000256" key="1">
    <source>
        <dbReference type="SAM" id="Phobius"/>
    </source>
</evidence>
<protein>
    <submittedName>
        <fullName evidence="2">Uncharacterized protein</fullName>
    </submittedName>
</protein>